<evidence type="ECO:0000313" key="9">
    <source>
        <dbReference type="EMBL" id="AXY75534.1"/>
    </source>
</evidence>
<keyword evidence="10" id="KW-1185">Reference proteome</keyword>
<feature type="transmembrane region" description="Helical" evidence="6">
    <location>
        <begin position="67"/>
        <end position="85"/>
    </location>
</feature>
<evidence type="ECO:0000313" key="10">
    <source>
        <dbReference type="Proteomes" id="UP000263900"/>
    </source>
</evidence>
<dbReference type="OrthoDB" id="9805239at2"/>
<feature type="chain" id="PRO_5017813914" description="EamA domain-containing protein" evidence="7">
    <location>
        <begin position="24"/>
        <end position="293"/>
    </location>
</feature>
<feature type="transmembrane region" description="Helical" evidence="6">
    <location>
        <begin position="247"/>
        <end position="266"/>
    </location>
</feature>
<dbReference type="Gene3D" id="1.10.3730.20">
    <property type="match status" value="1"/>
</dbReference>
<feature type="transmembrane region" description="Helical" evidence="6">
    <location>
        <begin position="272"/>
        <end position="290"/>
    </location>
</feature>
<dbReference type="GO" id="GO:0005886">
    <property type="term" value="C:plasma membrane"/>
    <property type="evidence" value="ECO:0007669"/>
    <property type="project" value="UniProtKB-SubCell"/>
</dbReference>
<dbReference type="Proteomes" id="UP000263900">
    <property type="component" value="Chromosome"/>
</dbReference>
<proteinExistence type="predicted"/>
<dbReference type="SUPFAM" id="SSF103481">
    <property type="entry name" value="Multidrug resistance efflux transporter EmrE"/>
    <property type="match status" value="2"/>
</dbReference>
<keyword evidence="7" id="KW-0732">Signal</keyword>
<dbReference type="InterPro" id="IPR037185">
    <property type="entry name" value="EmrE-like"/>
</dbReference>
<feature type="domain" description="EamA" evidence="8">
    <location>
        <begin position="8"/>
        <end position="140"/>
    </location>
</feature>
<dbReference type="KEGG" id="pseg:D3H65_16795"/>
<dbReference type="InterPro" id="IPR000620">
    <property type="entry name" value="EamA_dom"/>
</dbReference>
<sequence>MTQKNRSLLKLLLALLAWSSSYAITRSVVATMPPILFAFLRFAVAILALLIISYTRKTPVQETMKDKWASILTLSLTGVTLYYVFFNFSLQQTSAAAGALIQGFIPISTAILAAIFLKERLKPWQIVGIFISVTGVVLIGFTGQASASGNNTIMGNLLMIAAVLCWAIYTVVSKKLASTDPIWLITRLSIIGTILLIPAVIYEMKDQSWPAISWQAWAAILYMGIFPSALGYIWFNSALQHISATQAGVFINMDPVVGALIAVAFLGEQLHIWQITGAALTLAGVWLYMFRNR</sequence>
<feature type="transmembrane region" description="Helical" evidence="6">
    <location>
        <begin position="153"/>
        <end position="172"/>
    </location>
</feature>
<evidence type="ECO:0000256" key="5">
    <source>
        <dbReference type="ARBA" id="ARBA00023136"/>
    </source>
</evidence>
<evidence type="ECO:0000259" key="8">
    <source>
        <dbReference type="Pfam" id="PF00892"/>
    </source>
</evidence>
<evidence type="ECO:0000256" key="1">
    <source>
        <dbReference type="ARBA" id="ARBA00004651"/>
    </source>
</evidence>
<keyword evidence="2" id="KW-1003">Cell membrane</keyword>
<keyword evidence="5 6" id="KW-0472">Membrane</keyword>
<feature type="transmembrane region" description="Helical" evidence="6">
    <location>
        <begin position="33"/>
        <end position="55"/>
    </location>
</feature>
<comment type="subcellular location">
    <subcellularLocation>
        <location evidence="1">Cell membrane</location>
        <topology evidence="1">Multi-pass membrane protein</topology>
    </subcellularLocation>
</comment>
<keyword evidence="3 6" id="KW-0812">Transmembrane</keyword>
<feature type="transmembrane region" description="Helical" evidence="6">
    <location>
        <begin position="97"/>
        <end position="117"/>
    </location>
</feature>
<reference evidence="9 10" key="1">
    <citation type="submission" date="2018-09" db="EMBL/GenBank/DDBJ databases">
        <title>Genome sequencing of strain 6GH32-13.</title>
        <authorList>
            <person name="Weon H.-Y."/>
            <person name="Heo J."/>
            <person name="Kwon S.-W."/>
        </authorList>
    </citation>
    <scope>NUCLEOTIDE SEQUENCE [LARGE SCALE GENOMIC DNA]</scope>
    <source>
        <strain evidence="9 10">5GH32-13</strain>
    </source>
</reference>
<evidence type="ECO:0000256" key="4">
    <source>
        <dbReference type="ARBA" id="ARBA00022989"/>
    </source>
</evidence>
<keyword evidence="4 6" id="KW-1133">Transmembrane helix</keyword>
<organism evidence="9 10">
    <name type="scientific">Paraflavitalea soli</name>
    <dbReference type="NCBI Taxonomy" id="2315862"/>
    <lineage>
        <taxon>Bacteria</taxon>
        <taxon>Pseudomonadati</taxon>
        <taxon>Bacteroidota</taxon>
        <taxon>Chitinophagia</taxon>
        <taxon>Chitinophagales</taxon>
        <taxon>Chitinophagaceae</taxon>
        <taxon>Paraflavitalea</taxon>
    </lineage>
</organism>
<dbReference type="AlphaFoldDB" id="A0A3B7MLZ0"/>
<feature type="domain" description="EamA" evidence="8">
    <location>
        <begin position="154"/>
        <end position="289"/>
    </location>
</feature>
<dbReference type="EMBL" id="CP032157">
    <property type="protein sequence ID" value="AXY75534.1"/>
    <property type="molecule type" value="Genomic_DNA"/>
</dbReference>
<dbReference type="RefSeq" id="WP_119051415.1">
    <property type="nucleotide sequence ID" value="NZ_CP032157.1"/>
</dbReference>
<feature type="transmembrane region" description="Helical" evidence="6">
    <location>
        <begin position="184"/>
        <end position="202"/>
    </location>
</feature>
<accession>A0A3B7MLZ0</accession>
<feature type="signal peptide" evidence="7">
    <location>
        <begin position="1"/>
        <end position="23"/>
    </location>
</feature>
<feature type="transmembrane region" description="Helical" evidence="6">
    <location>
        <begin position="214"/>
        <end position="235"/>
    </location>
</feature>
<dbReference type="PANTHER" id="PTHR32322">
    <property type="entry name" value="INNER MEMBRANE TRANSPORTER"/>
    <property type="match status" value="1"/>
</dbReference>
<gene>
    <name evidence="9" type="ORF">D3H65_16795</name>
</gene>
<evidence type="ECO:0000256" key="3">
    <source>
        <dbReference type="ARBA" id="ARBA00022692"/>
    </source>
</evidence>
<dbReference type="InterPro" id="IPR050638">
    <property type="entry name" value="AA-Vitamin_Transporters"/>
</dbReference>
<evidence type="ECO:0000256" key="2">
    <source>
        <dbReference type="ARBA" id="ARBA00022475"/>
    </source>
</evidence>
<feature type="transmembrane region" description="Helical" evidence="6">
    <location>
        <begin position="124"/>
        <end position="147"/>
    </location>
</feature>
<evidence type="ECO:0000256" key="7">
    <source>
        <dbReference type="SAM" id="SignalP"/>
    </source>
</evidence>
<dbReference type="PANTHER" id="PTHR32322:SF18">
    <property type="entry name" value="S-ADENOSYLMETHIONINE_S-ADENOSYLHOMOCYSTEINE TRANSPORTER"/>
    <property type="match status" value="1"/>
</dbReference>
<dbReference type="Pfam" id="PF00892">
    <property type="entry name" value="EamA"/>
    <property type="match status" value="2"/>
</dbReference>
<evidence type="ECO:0000256" key="6">
    <source>
        <dbReference type="SAM" id="Phobius"/>
    </source>
</evidence>
<protein>
    <recommendedName>
        <fullName evidence="8">EamA domain-containing protein</fullName>
    </recommendedName>
</protein>
<name>A0A3B7MLZ0_9BACT</name>